<dbReference type="AlphaFoldDB" id="A0A553GYN4"/>
<evidence type="ECO:0000313" key="6">
    <source>
        <dbReference type="EMBL" id="TRX74594.1"/>
    </source>
</evidence>
<dbReference type="PANTHER" id="PTHR30118">
    <property type="entry name" value="HTH-TYPE TRANSCRIPTIONAL REGULATOR LEUO-RELATED"/>
    <property type="match status" value="1"/>
</dbReference>
<dbReference type="Proteomes" id="UP000315235">
    <property type="component" value="Unassembled WGS sequence"/>
</dbReference>
<dbReference type="SUPFAM" id="SSF46785">
    <property type="entry name" value="Winged helix' DNA-binding domain"/>
    <property type="match status" value="1"/>
</dbReference>
<dbReference type="Gene3D" id="1.10.10.10">
    <property type="entry name" value="Winged helix-like DNA-binding domain superfamily/Winged helix DNA-binding domain"/>
    <property type="match status" value="1"/>
</dbReference>
<evidence type="ECO:0000256" key="1">
    <source>
        <dbReference type="ARBA" id="ARBA00009437"/>
    </source>
</evidence>
<keyword evidence="7" id="KW-1185">Reference proteome</keyword>
<comment type="similarity">
    <text evidence="1">Belongs to the LysR transcriptional regulatory family.</text>
</comment>
<keyword evidence="2" id="KW-0805">Transcription regulation</keyword>
<comment type="caution">
    <text evidence="6">The sequence shown here is derived from an EMBL/GenBank/DDBJ whole genome shotgun (WGS) entry which is preliminary data.</text>
</comment>
<evidence type="ECO:0000313" key="7">
    <source>
        <dbReference type="Proteomes" id="UP000315235"/>
    </source>
</evidence>
<dbReference type="InterPro" id="IPR000847">
    <property type="entry name" value="LysR_HTH_N"/>
</dbReference>
<name>A0A553GYN4_9PSED</name>
<dbReference type="Pfam" id="PF00126">
    <property type="entry name" value="HTH_1"/>
    <property type="match status" value="1"/>
</dbReference>
<reference evidence="6 7" key="1">
    <citation type="submission" date="2019-07" db="EMBL/GenBank/DDBJ databases">
        <title>Pseudomonas mangiferae sp. nov., isolated from bark of mango tree in Thailand.</title>
        <authorList>
            <person name="Srisuk N."/>
            <person name="Anurat P."/>
        </authorList>
    </citation>
    <scope>NUCLEOTIDE SEQUENCE [LARGE SCALE GENOMIC DNA]</scope>
    <source>
        <strain evidence="6 7">DMKU_BBB3-04</strain>
    </source>
</reference>
<evidence type="ECO:0000256" key="4">
    <source>
        <dbReference type="ARBA" id="ARBA00023163"/>
    </source>
</evidence>
<dbReference type="InterPro" id="IPR036388">
    <property type="entry name" value="WH-like_DNA-bd_sf"/>
</dbReference>
<protein>
    <submittedName>
        <fullName evidence="6">LysR family transcriptional regulator</fullName>
    </submittedName>
</protein>
<keyword evidence="3" id="KW-0238">DNA-binding</keyword>
<dbReference type="PROSITE" id="PS50931">
    <property type="entry name" value="HTH_LYSR"/>
    <property type="match status" value="1"/>
</dbReference>
<keyword evidence="4" id="KW-0804">Transcription</keyword>
<dbReference type="GO" id="GO:0003677">
    <property type="term" value="F:DNA binding"/>
    <property type="evidence" value="ECO:0007669"/>
    <property type="project" value="UniProtKB-KW"/>
</dbReference>
<dbReference type="EMBL" id="VJOY01000007">
    <property type="protein sequence ID" value="TRX74594.1"/>
    <property type="molecule type" value="Genomic_DNA"/>
</dbReference>
<accession>A0A553GYN4</accession>
<organism evidence="6 7">
    <name type="scientific">Pseudomonas mangiferae</name>
    <dbReference type="NCBI Taxonomy" id="2593654"/>
    <lineage>
        <taxon>Bacteria</taxon>
        <taxon>Pseudomonadati</taxon>
        <taxon>Pseudomonadota</taxon>
        <taxon>Gammaproteobacteria</taxon>
        <taxon>Pseudomonadales</taxon>
        <taxon>Pseudomonadaceae</taxon>
        <taxon>Pseudomonas</taxon>
    </lineage>
</organism>
<dbReference type="PANTHER" id="PTHR30118:SF15">
    <property type="entry name" value="TRANSCRIPTIONAL REGULATORY PROTEIN"/>
    <property type="match status" value="1"/>
</dbReference>
<sequence length="307" mass="34206">MPLANGLRKIDLQDLQVFLEVFERPNLGEVADALNLSSSAVSYCLKKLRAGFADDLFLATRGGMQPTRKALAMRPHVQEMLGRAQRCLAEAGGFDPAGEARRFRLCAPEYFELLILPPLLRRLTEAGHPISLDVQRLTRDVPADALLAGELDLALGFGPHRHRIHPDLNAAALFRDGLCCVQARDRPPVTDLDGFCQRRQVFPTPWDSTRNMVDGWLQEQGRARQIAAQANSYLAALRLIPGSDLLLVLPRRIYRLLADDGTYASPAGPALPEFSLDMLWAQPFDQDPANLWLREQVLDVCAELGWH</sequence>
<dbReference type="CDD" id="cd08417">
    <property type="entry name" value="PBP2_Nitroaromatics_like"/>
    <property type="match status" value="1"/>
</dbReference>
<feature type="domain" description="HTH lysR-type" evidence="5">
    <location>
        <begin position="10"/>
        <end position="67"/>
    </location>
</feature>
<dbReference type="InterPro" id="IPR036390">
    <property type="entry name" value="WH_DNA-bd_sf"/>
</dbReference>
<dbReference type="Gene3D" id="3.40.190.10">
    <property type="entry name" value="Periplasmic binding protein-like II"/>
    <property type="match status" value="2"/>
</dbReference>
<evidence type="ECO:0000256" key="3">
    <source>
        <dbReference type="ARBA" id="ARBA00023125"/>
    </source>
</evidence>
<dbReference type="InterPro" id="IPR050389">
    <property type="entry name" value="LysR-type_TF"/>
</dbReference>
<dbReference type="RefSeq" id="WP_143488419.1">
    <property type="nucleotide sequence ID" value="NZ_VJOY01000007.1"/>
</dbReference>
<evidence type="ECO:0000256" key="2">
    <source>
        <dbReference type="ARBA" id="ARBA00023015"/>
    </source>
</evidence>
<evidence type="ECO:0000259" key="5">
    <source>
        <dbReference type="PROSITE" id="PS50931"/>
    </source>
</evidence>
<dbReference type="GO" id="GO:0003700">
    <property type="term" value="F:DNA-binding transcription factor activity"/>
    <property type="evidence" value="ECO:0007669"/>
    <property type="project" value="InterPro"/>
</dbReference>
<proteinExistence type="inferred from homology"/>
<dbReference type="InterPro" id="IPR005119">
    <property type="entry name" value="LysR_subst-bd"/>
</dbReference>
<dbReference type="SUPFAM" id="SSF53850">
    <property type="entry name" value="Periplasmic binding protein-like II"/>
    <property type="match status" value="1"/>
</dbReference>
<dbReference type="Pfam" id="PF03466">
    <property type="entry name" value="LysR_substrate"/>
    <property type="match status" value="1"/>
</dbReference>
<gene>
    <name evidence="6" type="ORF">FM069_11340</name>
</gene>
<dbReference type="InterPro" id="IPR037402">
    <property type="entry name" value="YidZ_PBP2"/>
</dbReference>
<dbReference type="OrthoDB" id="6997135at2"/>